<sequence>MKEFHLTETDQLAEFMVKVQQAGEGFRLPLLRAVATGRLQVVAVAGGQSVPEHHLREAKPTTIILSDDVPSAIGPNRWRQARKLLDWSTLVILHATAGKAEHYEMIAGATIATKRVLLVEMQHRHHAAWLRRVRGRGPRVINFVPPAGDTHPRAGVPAGAVIQ</sequence>
<dbReference type="EMBL" id="JACTNG010000023">
    <property type="protein sequence ID" value="MBO1081855.1"/>
    <property type="molecule type" value="Genomic_DNA"/>
</dbReference>
<reference evidence="1 2" key="1">
    <citation type="submission" date="2020-09" db="EMBL/GenBank/DDBJ databases">
        <title>Roseomonas.</title>
        <authorList>
            <person name="Zhu W."/>
        </authorList>
    </citation>
    <scope>NUCLEOTIDE SEQUENCE [LARGE SCALE GENOMIC DNA]</scope>
    <source>
        <strain evidence="1 2">573</strain>
    </source>
</reference>
<evidence type="ECO:0000313" key="2">
    <source>
        <dbReference type="Proteomes" id="UP001518989"/>
    </source>
</evidence>
<organism evidence="1 2">
    <name type="scientific">Roseomonas haemaphysalidis</name>
    <dbReference type="NCBI Taxonomy" id="2768162"/>
    <lineage>
        <taxon>Bacteria</taxon>
        <taxon>Pseudomonadati</taxon>
        <taxon>Pseudomonadota</taxon>
        <taxon>Alphaproteobacteria</taxon>
        <taxon>Acetobacterales</taxon>
        <taxon>Roseomonadaceae</taxon>
        <taxon>Roseomonas</taxon>
    </lineage>
</organism>
<comment type="caution">
    <text evidence="1">The sequence shown here is derived from an EMBL/GenBank/DDBJ whole genome shotgun (WGS) entry which is preliminary data.</text>
</comment>
<dbReference type="RefSeq" id="WP_207420040.1">
    <property type="nucleotide sequence ID" value="NZ_CP061184.1"/>
</dbReference>
<dbReference type="Proteomes" id="UP001518989">
    <property type="component" value="Unassembled WGS sequence"/>
</dbReference>
<protein>
    <submittedName>
        <fullName evidence="1">Uncharacterized protein</fullName>
    </submittedName>
</protein>
<proteinExistence type="predicted"/>
<name>A0ABS3KWJ5_9PROT</name>
<gene>
    <name evidence="1" type="ORF">IAI61_22770</name>
</gene>
<accession>A0ABS3KWJ5</accession>
<keyword evidence="2" id="KW-1185">Reference proteome</keyword>
<evidence type="ECO:0000313" key="1">
    <source>
        <dbReference type="EMBL" id="MBO1081855.1"/>
    </source>
</evidence>